<proteinExistence type="predicted"/>
<dbReference type="RefSeq" id="WP_176304496.1">
    <property type="nucleotide sequence ID" value="NZ_JABWCV010000023.1"/>
</dbReference>
<dbReference type="AlphaFoldDB" id="A0A7Y6VAD5"/>
<feature type="transmembrane region" description="Helical" evidence="1">
    <location>
        <begin position="57"/>
        <end position="75"/>
    </location>
</feature>
<feature type="transmembrane region" description="Helical" evidence="1">
    <location>
        <begin position="254"/>
        <end position="276"/>
    </location>
</feature>
<feature type="transmembrane region" description="Helical" evidence="1">
    <location>
        <begin position="114"/>
        <end position="131"/>
    </location>
</feature>
<dbReference type="PANTHER" id="PTHR38457">
    <property type="entry name" value="REGULATOR ABRB-RELATED"/>
    <property type="match status" value="1"/>
</dbReference>
<dbReference type="Proteomes" id="UP000589984">
    <property type="component" value="Unassembled WGS sequence"/>
</dbReference>
<evidence type="ECO:0000313" key="2">
    <source>
        <dbReference type="EMBL" id="NVF15795.1"/>
    </source>
</evidence>
<reference evidence="2 3" key="1">
    <citation type="submission" date="2020-06" db="EMBL/GenBank/DDBJ databases">
        <title>Halomonas sp. QX-1 draft genome sequence.</title>
        <authorList>
            <person name="Qiu X."/>
        </authorList>
    </citation>
    <scope>NUCLEOTIDE SEQUENCE [LARGE SCALE GENOMIC DNA]</scope>
    <source>
        <strain evidence="2 3">QX-1</strain>
    </source>
</reference>
<dbReference type="NCBIfam" id="TIGR03082">
    <property type="entry name" value="Gneg_AbrB_dup"/>
    <property type="match status" value="1"/>
</dbReference>
<dbReference type="Pfam" id="PF05145">
    <property type="entry name" value="AbrB"/>
    <property type="match status" value="1"/>
</dbReference>
<feature type="transmembrane region" description="Helical" evidence="1">
    <location>
        <begin position="173"/>
        <end position="196"/>
    </location>
</feature>
<dbReference type="PANTHER" id="PTHR38457:SF1">
    <property type="entry name" value="REGULATOR ABRB-RELATED"/>
    <property type="match status" value="1"/>
</dbReference>
<sequence>MNVFCSLAITLVCGLFGASIAQALGIPSAWLLGPLFSSVCLALLKWPIVFPLWLQNITVFVIAINIGGALDVHAVSSIWRWFPSILGMFFSLWLTFISVCFVLRRIGGFNKSSAFLAAYPGHLVLMLQFANGSKKDLHAITILQSLRVVFLVTVMPVMLHGMSFNEVNLKDEYINWGAVPVVVAVAFFGIVIVHYIRLPAAIMIGAILGAMLASISGVSLGGLPSEIEKTILLFTGVMIGSRFVNADWRMLVNMLPISILTIILALGISSAAALFVGKSLGLPFGQLLLAYAPGAAEVMAIISLTTGYDSSFVGVHHVVRLLLMAVLLPLVIPKE</sequence>
<feature type="transmembrane region" description="Helical" evidence="1">
    <location>
        <begin position="202"/>
        <end position="223"/>
    </location>
</feature>
<feature type="transmembrane region" description="Helical" evidence="1">
    <location>
        <begin position="81"/>
        <end position="102"/>
    </location>
</feature>
<dbReference type="GO" id="GO:0016020">
    <property type="term" value="C:membrane"/>
    <property type="evidence" value="ECO:0007669"/>
    <property type="project" value="InterPro"/>
</dbReference>
<evidence type="ECO:0000256" key="1">
    <source>
        <dbReference type="SAM" id="Phobius"/>
    </source>
</evidence>
<accession>A0A7Y6VAD5</accession>
<feature type="transmembrane region" description="Helical" evidence="1">
    <location>
        <begin position="314"/>
        <end position="332"/>
    </location>
</feature>
<protein>
    <submittedName>
        <fullName evidence="2">AbrB family transcriptional regulator</fullName>
    </submittedName>
</protein>
<gene>
    <name evidence="2" type="ORF">HUO07_16680</name>
</gene>
<keyword evidence="1" id="KW-0812">Transmembrane</keyword>
<dbReference type="InterPro" id="IPR007820">
    <property type="entry name" value="AbrB_fam"/>
</dbReference>
<name>A0A7Y6VAD5_9GAMM</name>
<evidence type="ECO:0000313" key="3">
    <source>
        <dbReference type="Proteomes" id="UP000589984"/>
    </source>
</evidence>
<dbReference type="PIRSF" id="PIRSF038991">
    <property type="entry name" value="Protein_AbrB"/>
    <property type="match status" value="1"/>
</dbReference>
<feature type="transmembrane region" description="Helical" evidence="1">
    <location>
        <begin position="288"/>
        <end position="308"/>
    </location>
</feature>
<dbReference type="GO" id="GO:0010468">
    <property type="term" value="P:regulation of gene expression"/>
    <property type="evidence" value="ECO:0007669"/>
    <property type="project" value="InterPro"/>
</dbReference>
<organism evidence="2 3">
    <name type="scientific">Vreelandella maris</name>
    <dbReference type="NCBI Taxonomy" id="2729617"/>
    <lineage>
        <taxon>Bacteria</taxon>
        <taxon>Pseudomonadati</taxon>
        <taxon>Pseudomonadota</taxon>
        <taxon>Gammaproteobacteria</taxon>
        <taxon>Oceanospirillales</taxon>
        <taxon>Halomonadaceae</taxon>
        <taxon>Vreelandella</taxon>
    </lineage>
</organism>
<keyword evidence="1" id="KW-0472">Membrane</keyword>
<dbReference type="EMBL" id="JABWCV010000023">
    <property type="protein sequence ID" value="NVF15795.1"/>
    <property type="molecule type" value="Genomic_DNA"/>
</dbReference>
<keyword evidence="3" id="KW-1185">Reference proteome</keyword>
<feature type="transmembrane region" description="Helical" evidence="1">
    <location>
        <begin position="137"/>
        <end position="161"/>
    </location>
</feature>
<comment type="caution">
    <text evidence="2">The sequence shown here is derived from an EMBL/GenBank/DDBJ whole genome shotgun (WGS) entry which is preliminary data.</text>
</comment>
<dbReference type="InterPro" id="IPR017516">
    <property type="entry name" value="AbrB_dup"/>
</dbReference>
<keyword evidence="1" id="KW-1133">Transmembrane helix</keyword>